<proteinExistence type="predicted"/>
<dbReference type="EMBL" id="FXTN01000002">
    <property type="protein sequence ID" value="SMO43198.1"/>
    <property type="molecule type" value="Genomic_DNA"/>
</dbReference>
<dbReference type="RefSeq" id="WP_142526775.1">
    <property type="nucleotide sequence ID" value="NZ_CBCSJO010000003.1"/>
</dbReference>
<evidence type="ECO:0000313" key="1">
    <source>
        <dbReference type="EMBL" id="SMO43198.1"/>
    </source>
</evidence>
<accession>A0A521B7X7</accession>
<protein>
    <submittedName>
        <fullName evidence="1">Uncharacterized protein</fullName>
    </submittedName>
</protein>
<sequence>MPKYIIRVEINNFDDYEILHDELYKNGIYRVIQANDGVYYDLPSGTYRLQGNIDIQAAYHRAELAVQAIAGQFVPPKKYELIVSHYKSSKSALNVTTDILKLPR</sequence>
<dbReference type="Proteomes" id="UP000320300">
    <property type="component" value="Unassembled WGS sequence"/>
</dbReference>
<dbReference type="AlphaFoldDB" id="A0A521B7X7"/>
<evidence type="ECO:0000313" key="2">
    <source>
        <dbReference type="Proteomes" id="UP000320300"/>
    </source>
</evidence>
<organism evidence="1 2">
    <name type="scientific">Pedobacter westerhofensis</name>
    <dbReference type="NCBI Taxonomy" id="425512"/>
    <lineage>
        <taxon>Bacteria</taxon>
        <taxon>Pseudomonadati</taxon>
        <taxon>Bacteroidota</taxon>
        <taxon>Sphingobacteriia</taxon>
        <taxon>Sphingobacteriales</taxon>
        <taxon>Sphingobacteriaceae</taxon>
        <taxon>Pedobacter</taxon>
    </lineage>
</organism>
<keyword evidence="2" id="KW-1185">Reference proteome</keyword>
<gene>
    <name evidence="1" type="ORF">SAMN06265348_10276</name>
</gene>
<name>A0A521B7X7_9SPHI</name>
<reference evidence="1 2" key="1">
    <citation type="submission" date="2017-05" db="EMBL/GenBank/DDBJ databases">
        <authorList>
            <person name="Varghese N."/>
            <person name="Submissions S."/>
        </authorList>
    </citation>
    <scope>NUCLEOTIDE SEQUENCE [LARGE SCALE GENOMIC DNA]</scope>
    <source>
        <strain evidence="1 2">DSM 19036</strain>
    </source>
</reference>